<proteinExistence type="predicted"/>
<evidence type="ECO:0000313" key="2">
    <source>
        <dbReference type="Proteomes" id="UP000224563"/>
    </source>
</evidence>
<dbReference type="EMBL" id="PDYG01000056">
    <property type="protein sequence ID" value="PHU37435.1"/>
    <property type="molecule type" value="Genomic_DNA"/>
</dbReference>
<name>A0A2G3E2Q4_9FIRM</name>
<keyword evidence="2" id="KW-1185">Reference proteome</keyword>
<gene>
    <name evidence="1" type="ORF">CSX02_08215</name>
</gene>
<reference evidence="1 2" key="1">
    <citation type="submission" date="2017-10" db="EMBL/GenBank/DDBJ databases">
        <title>Resolving the taxonomy of Roseburia spp., Eubacterium rectale and Agathobacter spp. through phylogenomic analysis.</title>
        <authorList>
            <person name="Sheridan P.O."/>
            <person name="Walker A.W."/>
            <person name="Duncan S.H."/>
            <person name="Scott K.P."/>
            <person name="Toole P.W.O."/>
            <person name="Luis P."/>
            <person name="Flint H.J."/>
        </authorList>
    </citation>
    <scope>NUCLEOTIDE SEQUENCE [LARGE SCALE GENOMIC DNA]</scope>
    <source>
        <strain evidence="1 2">JK623</strain>
    </source>
</reference>
<dbReference type="Proteomes" id="UP000224563">
    <property type="component" value="Unassembled WGS sequence"/>
</dbReference>
<dbReference type="AlphaFoldDB" id="A0A2G3E2Q4"/>
<reference evidence="1 2" key="2">
    <citation type="submission" date="2017-10" db="EMBL/GenBank/DDBJ databases">
        <authorList>
            <person name="Banno H."/>
            <person name="Chua N.-H."/>
        </authorList>
    </citation>
    <scope>NUCLEOTIDE SEQUENCE [LARGE SCALE GENOMIC DNA]</scope>
    <source>
        <strain evidence="1 2">JK623</strain>
    </source>
</reference>
<accession>A0A2G3E2Q4</accession>
<protein>
    <submittedName>
        <fullName evidence="1">Uncharacterized protein</fullName>
    </submittedName>
</protein>
<sequence length="92" mass="10762">MQPIAVDVICQHTRDGELIPLRIRLLDEDGIYQIHKIHEYQLLTHQGTHTTADGVYITDCTLIFVCKIILLGQLKLIRLYYEPDKKIWRMTA</sequence>
<dbReference type="RefSeq" id="WP_099386316.1">
    <property type="nucleotide sequence ID" value="NZ_JANSWH010000047.1"/>
</dbReference>
<comment type="caution">
    <text evidence="1">The sequence shown here is derived from an EMBL/GenBank/DDBJ whole genome shotgun (WGS) entry which is preliminary data.</text>
</comment>
<organism evidence="1 2">
    <name type="scientific">Agathobacter ruminis</name>
    <dbReference type="NCBI Taxonomy" id="1712665"/>
    <lineage>
        <taxon>Bacteria</taxon>
        <taxon>Bacillati</taxon>
        <taxon>Bacillota</taxon>
        <taxon>Clostridia</taxon>
        <taxon>Lachnospirales</taxon>
        <taxon>Lachnospiraceae</taxon>
        <taxon>Agathobacter</taxon>
    </lineage>
</organism>
<evidence type="ECO:0000313" key="1">
    <source>
        <dbReference type="EMBL" id="PHU37435.1"/>
    </source>
</evidence>